<reference evidence="1" key="1">
    <citation type="submission" date="2018-02" db="EMBL/GenBank/DDBJ databases">
        <title>Rhizophora mucronata_Transcriptome.</title>
        <authorList>
            <person name="Meera S.P."/>
            <person name="Sreeshan A."/>
            <person name="Augustine A."/>
        </authorList>
    </citation>
    <scope>NUCLEOTIDE SEQUENCE</scope>
    <source>
        <tissue evidence="1">Leaf</tissue>
    </source>
</reference>
<dbReference type="AlphaFoldDB" id="A0A2P2MXP1"/>
<dbReference type="EMBL" id="GGEC01054506">
    <property type="protein sequence ID" value="MBX34990.1"/>
    <property type="molecule type" value="Transcribed_RNA"/>
</dbReference>
<evidence type="ECO:0000313" key="1">
    <source>
        <dbReference type="EMBL" id="MBX34990.1"/>
    </source>
</evidence>
<proteinExistence type="predicted"/>
<accession>A0A2P2MXP1</accession>
<protein>
    <submittedName>
        <fullName evidence="1">Uncharacterized protein</fullName>
    </submittedName>
</protein>
<sequence>MTLFNQTSYPRLVQQLRLEIAFS</sequence>
<name>A0A2P2MXP1_RHIMU</name>
<organism evidence="1">
    <name type="scientific">Rhizophora mucronata</name>
    <name type="common">Asiatic mangrove</name>
    <dbReference type="NCBI Taxonomy" id="61149"/>
    <lineage>
        <taxon>Eukaryota</taxon>
        <taxon>Viridiplantae</taxon>
        <taxon>Streptophyta</taxon>
        <taxon>Embryophyta</taxon>
        <taxon>Tracheophyta</taxon>
        <taxon>Spermatophyta</taxon>
        <taxon>Magnoliopsida</taxon>
        <taxon>eudicotyledons</taxon>
        <taxon>Gunneridae</taxon>
        <taxon>Pentapetalae</taxon>
        <taxon>rosids</taxon>
        <taxon>fabids</taxon>
        <taxon>Malpighiales</taxon>
        <taxon>Rhizophoraceae</taxon>
        <taxon>Rhizophora</taxon>
    </lineage>
</organism>